<proteinExistence type="predicted"/>
<name>A0A5B7K7V3_PORTR</name>
<feature type="compositionally biased region" description="Acidic residues" evidence="1">
    <location>
        <begin position="88"/>
        <end position="99"/>
    </location>
</feature>
<feature type="region of interest" description="Disordered" evidence="1">
    <location>
        <begin position="51"/>
        <end position="158"/>
    </location>
</feature>
<accession>A0A5B7K7V3</accession>
<dbReference type="EMBL" id="VSRR010124469">
    <property type="protein sequence ID" value="MPD00795.1"/>
    <property type="molecule type" value="Genomic_DNA"/>
</dbReference>
<organism evidence="2 3">
    <name type="scientific">Portunus trituberculatus</name>
    <name type="common">Swimming crab</name>
    <name type="synonym">Neptunus trituberculatus</name>
    <dbReference type="NCBI Taxonomy" id="210409"/>
    <lineage>
        <taxon>Eukaryota</taxon>
        <taxon>Metazoa</taxon>
        <taxon>Ecdysozoa</taxon>
        <taxon>Arthropoda</taxon>
        <taxon>Crustacea</taxon>
        <taxon>Multicrustacea</taxon>
        <taxon>Malacostraca</taxon>
        <taxon>Eumalacostraca</taxon>
        <taxon>Eucarida</taxon>
        <taxon>Decapoda</taxon>
        <taxon>Pleocyemata</taxon>
        <taxon>Brachyura</taxon>
        <taxon>Eubrachyura</taxon>
        <taxon>Portunoidea</taxon>
        <taxon>Portunidae</taxon>
        <taxon>Portuninae</taxon>
        <taxon>Portunus</taxon>
    </lineage>
</organism>
<dbReference type="Proteomes" id="UP000324222">
    <property type="component" value="Unassembled WGS sequence"/>
</dbReference>
<protein>
    <submittedName>
        <fullName evidence="2">Uncharacterized protein</fullName>
    </submittedName>
</protein>
<dbReference type="AlphaFoldDB" id="A0A5B7K7V3"/>
<evidence type="ECO:0000313" key="3">
    <source>
        <dbReference type="Proteomes" id="UP000324222"/>
    </source>
</evidence>
<feature type="compositionally biased region" description="Basic and acidic residues" evidence="1">
    <location>
        <begin position="74"/>
        <end position="87"/>
    </location>
</feature>
<sequence>MVSPRPCASPRGSLGVGVVEALRGGGGVLLRILQATHCSYYVLLLAPPAPGEPHQGDPAAACSSQSLEDLGGAPERRQRGPEGPDHSGDEEDAGEEVVDEQQAGDGRAAGVGHVHPAAQQLHRAHPRPRVEYGGDVADGRQDEQEHAHRAHHREHLRREVHKDLTFHCYKKTRGAARGLPTPADLHTCPVHYWLAPPGTRTLHTSSAASPRGAVCGCEGKEGRRHHLRITFTSAALTHP</sequence>
<evidence type="ECO:0000313" key="2">
    <source>
        <dbReference type="EMBL" id="MPD00795.1"/>
    </source>
</evidence>
<reference evidence="2 3" key="1">
    <citation type="submission" date="2019-05" db="EMBL/GenBank/DDBJ databases">
        <title>Another draft genome of Portunus trituberculatus and its Hox gene families provides insights of decapod evolution.</title>
        <authorList>
            <person name="Jeong J.-H."/>
            <person name="Song I."/>
            <person name="Kim S."/>
            <person name="Choi T."/>
            <person name="Kim D."/>
            <person name="Ryu S."/>
            <person name="Kim W."/>
        </authorList>
    </citation>
    <scope>NUCLEOTIDE SEQUENCE [LARGE SCALE GENOMIC DNA]</scope>
    <source>
        <tissue evidence="2">Muscle</tissue>
    </source>
</reference>
<keyword evidence="3" id="KW-1185">Reference proteome</keyword>
<gene>
    <name evidence="2" type="ORF">E2C01_096295</name>
</gene>
<feature type="compositionally biased region" description="Basic and acidic residues" evidence="1">
    <location>
        <begin position="128"/>
        <end position="147"/>
    </location>
</feature>
<evidence type="ECO:0000256" key="1">
    <source>
        <dbReference type="SAM" id="MobiDB-lite"/>
    </source>
</evidence>
<comment type="caution">
    <text evidence="2">The sequence shown here is derived from an EMBL/GenBank/DDBJ whole genome shotgun (WGS) entry which is preliminary data.</text>
</comment>